<evidence type="ECO:0000256" key="6">
    <source>
        <dbReference type="ARBA" id="ARBA00023136"/>
    </source>
</evidence>
<feature type="transmembrane region" description="Helical" evidence="10">
    <location>
        <begin position="474"/>
        <end position="494"/>
    </location>
</feature>
<feature type="transmembrane region" description="Helical" evidence="10">
    <location>
        <begin position="106"/>
        <end position="125"/>
    </location>
</feature>
<feature type="domain" description="Major facilitator superfamily (MFS) profile" evidence="11">
    <location>
        <begin position="72"/>
        <end position="498"/>
    </location>
</feature>
<dbReference type="GO" id="GO:0005886">
    <property type="term" value="C:plasma membrane"/>
    <property type="evidence" value="ECO:0007669"/>
    <property type="project" value="UniProtKB-SubCell"/>
</dbReference>
<sequence length="559" mass="61962">MDPSTRAEKPGESPQNSLPYWSLIFDQCPITQQMRDWKYEGSGTSGDPFVIDWIENDARNPMNLPTPAKWMIVVIQSISTMAVSLVSSGYVGALGQIEDSFKVSDLMAILGVSLYVLGFALGPILWAPFSEVYGRQLVLFFTYGAMTLFNVGAIFSPNIETLLVLRFFAGTFGASPLTNTGGVIADIFPASQRGLAVNLYALAPFMGPVLGPIVGGFLSEAAGLRWVLALMALFCAICWAVCTFLVPETFAPLLLRKRADRLSQETGKSYVCHFDVSKGRPDLVDDMKVSMVRPWLLLAFEPIVLALTLYMSLLYGTLYLLFAAFPFVYQQARGWQQGFTGLAFLGVLVGLVFGVMYNVFDNMRYTRLLSKHANPPPESRLQPMMIGSIILPIGLFWFAWTNSPSVHWMASITAGAFFGFAMALIFVSGKNYLVDSYTLFSASALASTVIIRSLFGMAFPLFTPYMYRSLGLHWASSIPAFLSLLCTPFPFVFYKYGPVIRRKCKYAREAQLFLARDGGPLQSEEDERTTMPGNEEGELSRKISVEVNVERNAKKMVEV</sequence>
<dbReference type="PROSITE" id="PS50850">
    <property type="entry name" value="MFS"/>
    <property type="match status" value="1"/>
</dbReference>
<dbReference type="InterPro" id="IPR020846">
    <property type="entry name" value="MFS_dom"/>
</dbReference>
<dbReference type="CDD" id="cd17323">
    <property type="entry name" value="MFS_Tpo1_MDR_like"/>
    <property type="match status" value="1"/>
</dbReference>
<proteinExistence type="inferred from homology"/>
<dbReference type="OrthoDB" id="446368at2759"/>
<evidence type="ECO:0000256" key="1">
    <source>
        <dbReference type="ARBA" id="ARBA00004651"/>
    </source>
</evidence>
<feature type="transmembrane region" description="Helical" evidence="10">
    <location>
        <begin position="137"/>
        <end position="155"/>
    </location>
</feature>
<evidence type="ECO:0000256" key="7">
    <source>
        <dbReference type="ARBA" id="ARBA00023180"/>
    </source>
</evidence>
<evidence type="ECO:0000256" key="10">
    <source>
        <dbReference type="SAM" id="Phobius"/>
    </source>
</evidence>
<dbReference type="PANTHER" id="PTHR23502">
    <property type="entry name" value="MAJOR FACILITATOR SUPERFAMILY"/>
    <property type="match status" value="1"/>
</dbReference>
<protein>
    <recommendedName>
        <fullName evidence="11">Major facilitator superfamily (MFS) profile domain-containing protein</fullName>
    </recommendedName>
</protein>
<evidence type="ECO:0000256" key="3">
    <source>
        <dbReference type="ARBA" id="ARBA00022475"/>
    </source>
</evidence>
<feature type="transmembrane region" description="Helical" evidence="10">
    <location>
        <begin position="381"/>
        <end position="400"/>
    </location>
</feature>
<keyword evidence="13" id="KW-1185">Reference proteome</keyword>
<feature type="transmembrane region" description="Helical" evidence="10">
    <location>
        <begin position="167"/>
        <end position="188"/>
    </location>
</feature>
<evidence type="ECO:0000259" key="11">
    <source>
        <dbReference type="PROSITE" id="PS50850"/>
    </source>
</evidence>
<gene>
    <name evidence="12" type="ORF">jhhlp_007931</name>
</gene>
<accession>A0A2N3N0Z8</accession>
<feature type="transmembrane region" description="Helical" evidence="10">
    <location>
        <begin position="70"/>
        <end position="94"/>
    </location>
</feature>
<dbReference type="InterPro" id="IPR011701">
    <property type="entry name" value="MFS"/>
</dbReference>
<dbReference type="GO" id="GO:0022857">
    <property type="term" value="F:transmembrane transporter activity"/>
    <property type="evidence" value="ECO:0007669"/>
    <property type="project" value="InterPro"/>
</dbReference>
<feature type="region of interest" description="Disordered" evidence="9">
    <location>
        <begin position="520"/>
        <end position="539"/>
    </location>
</feature>
<dbReference type="AlphaFoldDB" id="A0A2N3N0Z8"/>
<keyword evidence="4 10" id="KW-0812">Transmembrane</keyword>
<evidence type="ECO:0000256" key="9">
    <source>
        <dbReference type="SAM" id="MobiDB-lite"/>
    </source>
</evidence>
<reference evidence="12 13" key="1">
    <citation type="journal article" date="2017" name="G3 (Bethesda)">
        <title>First Draft Genome Sequence of the Pathogenic Fungus Lomentospora prolificans (Formerly Scedosporium prolificans).</title>
        <authorList>
            <person name="Luo R."/>
            <person name="Zimin A."/>
            <person name="Workman R."/>
            <person name="Fan Y."/>
            <person name="Pertea G."/>
            <person name="Grossman N."/>
            <person name="Wear M.P."/>
            <person name="Jia B."/>
            <person name="Miller H."/>
            <person name="Casadevall A."/>
            <person name="Timp W."/>
            <person name="Zhang S.X."/>
            <person name="Salzberg S.L."/>
        </authorList>
    </citation>
    <scope>NUCLEOTIDE SEQUENCE [LARGE SCALE GENOMIC DNA]</scope>
    <source>
        <strain evidence="12 13">JHH-5317</strain>
    </source>
</reference>
<dbReference type="InterPro" id="IPR036259">
    <property type="entry name" value="MFS_trans_sf"/>
</dbReference>
<dbReference type="Gene3D" id="1.20.1250.20">
    <property type="entry name" value="MFS general substrate transporter like domains"/>
    <property type="match status" value="1"/>
</dbReference>
<feature type="transmembrane region" description="Helical" evidence="10">
    <location>
        <begin position="439"/>
        <end position="462"/>
    </location>
</feature>
<keyword evidence="3" id="KW-1003">Cell membrane</keyword>
<keyword evidence="6 10" id="KW-0472">Membrane</keyword>
<evidence type="ECO:0000256" key="8">
    <source>
        <dbReference type="ARBA" id="ARBA00038459"/>
    </source>
</evidence>
<dbReference type="STRING" id="41688.A0A2N3N0Z8"/>
<dbReference type="PANTHER" id="PTHR23502:SF186">
    <property type="entry name" value="MAJOR FACILITATOR SUPERFAMILY (MFS) PROFILE DOMAIN-CONTAINING PROTEIN"/>
    <property type="match status" value="1"/>
</dbReference>
<evidence type="ECO:0000256" key="4">
    <source>
        <dbReference type="ARBA" id="ARBA00022692"/>
    </source>
</evidence>
<evidence type="ECO:0000256" key="5">
    <source>
        <dbReference type="ARBA" id="ARBA00022989"/>
    </source>
</evidence>
<name>A0A2N3N0Z8_9PEZI</name>
<comment type="caution">
    <text evidence="12">The sequence shown here is derived from an EMBL/GenBank/DDBJ whole genome shotgun (WGS) entry which is preliminary data.</text>
</comment>
<feature type="transmembrane region" description="Helical" evidence="10">
    <location>
        <begin position="406"/>
        <end position="427"/>
    </location>
</feature>
<feature type="transmembrane region" description="Helical" evidence="10">
    <location>
        <begin position="295"/>
        <end position="322"/>
    </location>
</feature>
<dbReference type="SUPFAM" id="SSF103473">
    <property type="entry name" value="MFS general substrate transporter"/>
    <property type="match status" value="1"/>
</dbReference>
<keyword evidence="5 10" id="KW-1133">Transmembrane helix</keyword>
<evidence type="ECO:0000256" key="2">
    <source>
        <dbReference type="ARBA" id="ARBA00022448"/>
    </source>
</evidence>
<feature type="transmembrane region" description="Helical" evidence="10">
    <location>
        <begin position="224"/>
        <end position="246"/>
    </location>
</feature>
<organism evidence="12 13">
    <name type="scientific">Lomentospora prolificans</name>
    <dbReference type="NCBI Taxonomy" id="41688"/>
    <lineage>
        <taxon>Eukaryota</taxon>
        <taxon>Fungi</taxon>
        <taxon>Dikarya</taxon>
        <taxon>Ascomycota</taxon>
        <taxon>Pezizomycotina</taxon>
        <taxon>Sordariomycetes</taxon>
        <taxon>Hypocreomycetidae</taxon>
        <taxon>Microascales</taxon>
        <taxon>Microascaceae</taxon>
        <taxon>Lomentospora</taxon>
    </lineage>
</organism>
<keyword evidence="7" id="KW-0325">Glycoprotein</keyword>
<feature type="transmembrane region" description="Helical" evidence="10">
    <location>
        <begin position="342"/>
        <end position="360"/>
    </location>
</feature>
<dbReference type="Pfam" id="PF07690">
    <property type="entry name" value="MFS_1"/>
    <property type="match status" value="1"/>
</dbReference>
<keyword evidence="2" id="KW-0813">Transport</keyword>
<dbReference type="InParanoid" id="A0A2N3N0Z8"/>
<comment type="subcellular location">
    <subcellularLocation>
        <location evidence="1">Cell membrane</location>
        <topology evidence="1">Multi-pass membrane protein</topology>
    </subcellularLocation>
</comment>
<dbReference type="FunFam" id="1.20.1250.20:FF:000011">
    <property type="entry name" value="MFS multidrug transporter, putative"/>
    <property type="match status" value="1"/>
</dbReference>
<evidence type="ECO:0000313" key="12">
    <source>
        <dbReference type="EMBL" id="PKS06097.1"/>
    </source>
</evidence>
<feature type="transmembrane region" description="Helical" evidence="10">
    <location>
        <begin position="195"/>
        <end position="218"/>
    </location>
</feature>
<evidence type="ECO:0000313" key="13">
    <source>
        <dbReference type="Proteomes" id="UP000233524"/>
    </source>
</evidence>
<dbReference type="Proteomes" id="UP000233524">
    <property type="component" value="Unassembled WGS sequence"/>
</dbReference>
<dbReference type="EMBL" id="NLAX01001139">
    <property type="protein sequence ID" value="PKS06097.1"/>
    <property type="molecule type" value="Genomic_DNA"/>
</dbReference>
<comment type="similarity">
    <text evidence="8">Belongs to the major facilitator superfamily. DHA1 family. Polyamines/proton antiporter (TC 2.A.1.2.16) subfamily.</text>
</comment>
<dbReference type="VEuPathDB" id="FungiDB:jhhlp_007931"/>